<feature type="transmembrane region" description="Helical" evidence="1">
    <location>
        <begin position="375"/>
        <end position="393"/>
    </location>
</feature>
<dbReference type="AlphaFoldDB" id="A0A1S1WTD5"/>
<organism evidence="2 3">
    <name type="scientific">Chromobacterium sphagni</name>
    <dbReference type="NCBI Taxonomy" id="1903179"/>
    <lineage>
        <taxon>Bacteria</taxon>
        <taxon>Pseudomonadati</taxon>
        <taxon>Pseudomonadota</taxon>
        <taxon>Betaproteobacteria</taxon>
        <taxon>Neisseriales</taxon>
        <taxon>Chromobacteriaceae</taxon>
        <taxon>Chromobacterium</taxon>
    </lineage>
</organism>
<dbReference type="Proteomes" id="UP000180088">
    <property type="component" value="Unassembled WGS sequence"/>
</dbReference>
<dbReference type="RefSeq" id="WP_071117122.1">
    <property type="nucleotide sequence ID" value="NZ_MKCS01000004.1"/>
</dbReference>
<reference evidence="2 3" key="1">
    <citation type="submission" date="2016-09" db="EMBL/GenBank/DDBJ databases">
        <title>Chromobacterium muskegensis sp. nov., an insecticidal bacterium isolated from Sphagnum bogs.</title>
        <authorList>
            <person name="Sparks M.E."/>
            <person name="Blackburn M.B."/>
            <person name="Gundersen-Rindal D.E."/>
            <person name="Mitchell A."/>
            <person name="Farrar R."/>
            <person name="Kuhar D."/>
        </authorList>
    </citation>
    <scope>NUCLEOTIDE SEQUENCE [LARGE SCALE GENOMIC DNA]</scope>
    <source>
        <strain evidence="2 3">37-2</strain>
    </source>
</reference>
<protein>
    <recommendedName>
        <fullName evidence="4">Egg lysin</fullName>
    </recommendedName>
</protein>
<dbReference type="InterPro" id="IPR021830">
    <property type="entry name" value="DUF3422"/>
</dbReference>
<dbReference type="OrthoDB" id="9767470at2"/>
<keyword evidence="1" id="KW-1133">Transmembrane helix</keyword>
<dbReference type="EMBL" id="MKCS01000004">
    <property type="protein sequence ID" value="OHX10473.1"/>
    <property type="molecule type" value="Genomic_DNA"/>
</dbReference>
<evidence type="ECO:0000256" key="1">
    <source>
        <dbReference type="SAM" id="Phobius"/>
    </source>
</evidence>
<gene>
    <name evidence="2" type="ORF">BI347_22105</name>
</gene>
<feature type="transmembrane region" description="Helical" evidence="1">
    <location>
        <begin position="405"/>
        <end position="424"/>
    </location>
</feature>
<comment type="caution">
    <text evidence="2">The sequence shown here is derived from an EMBL/GenBank/DDBJ whole genome shotgun (WGS) entry which is preliminary data.</text>
</comment>
<proteinExistence type="predicted"/>
<evidence type="ECO:0008006" key="4">
    <source>
        <dbReference type="Google" id="ProtNLM"/>
    </source>
</evidence>
<name>A0A1S1WTD5_9NEIS</name>
<evidence type="ECO:0000313" key="3">
    <source>
        <dbReference type="Proteomes" id="UP000180088"/>
    </source>
</evidence>
<dbReference type="Pfam" id="PF11902">
    <property type="entry name" value="DUF3422"/>
    <property type="match status" value="1"/>
</dbReference>
<evidence type="ECO:0000313" key="2">
    <source>
        <dbReference type="EMBL" id="OHX10473.1"/>
    </source>
</evidence>
<keyword evidence="1" id="KW-0472">Membrane</keyword>
<keyword evidence="1" id="KW-0812">Transmembrane</keyword>
<sequence length="441" mass="49305">MTIPLDADAIRLNEHSQRRQLNREAHLRPSLQIAVGARVSYLAYLHRHLSREQENWLYRELAIQLDIPCPPQDDGQFLLETSIGRIKWERHGEFSSLAIMAREGESRPFAKPALLALPATWLELLPGNVLVAAHAVLLGPGALPLRVEDIAAQYFSGHELVGAEIGDGAGRAYTDFHIHADGFSRYVLADFYMGRRQAARMLFRLLELETYRMLALLALPVAKTIAPELAKVDEELAELTGAMSMACGENEPQLLHRLTELAGATENALSRTDHRFTASQAYYEIARNRIVELREKRIQGLQPFQQFMERRLAPAMDTCRAVAARQRELAERVNRATALLRTRVDIRRERQNQALLSSMERRAAMQLRLQQTVEGLSIAAITYYAAGLAGYLFKGAKAAGLPLNVEIATAAMVPVLALAIALGLGRMRAMLHRQDEIGRSH</sequence>
<accession>A0A1S1WTD5</accession>